<organism evidence="4 5">
    <name type="scientific">Trichocoleus desertorum GB2-A4</name>
    <dbReference type="NCBI Taxonomy" id="2933944"/>
    <lineage>
        <taxon>Bacteria</taxon>
        <taxon>Bacillati</taxon>
        <taxon>Cyanobacteriota</taxon>
        <taxon>Cyanophyceae</taxon>
        <taxon>Leptolyngbyales</taxon>
        <taxon>Trichocoleusaceae</taxon>
        <taxon>Trichocoleus</taxon>
    </lineage>
</organism>
<proteinExistence type="predicted"/>
<name>A0ABV0JGI9_9CYAN</name>
<dbReference type="PRINTS" id="PR00368">
    <property type="entry name" value="FADPNR"/>
</dbReference>
<accession>A0ABV0JGI9</accession>
<dbReference type="Gene3D" id="3.50.50.60">
    <property type="entry name" value="FAD/NAD(P)-binding domain"/>
    <property type="match status" value="2"/>
</dbReference>
<feature type="domain" description="FAD/NAD(P)-binding" evidence="3">
    <location>
        <begin position="10"/>
        <end position="289"/>
    </location>
</feature>
<dbReference type="SUPFAM" id="SSF51905">
    <property type="entry name" value="FAD/NAD(P)-binding domain"/>
    <property type="match status" value="1"/>
</dbReference>
<dbReference type="InterPro" id="IPR023753">
    <property type="entry name" value="FAD/NAD-binding_dom"/>
</dbReference>
<evidence type="ECO:0000313" key="5">
    <source>
        <dbReference type="Proteomes" id="UP001464891"/>
    </source>
</evidence>
<dbReference type="EMBL" id="JAMPKM010000021">
    <property type="protein sequence ID" value="MEP0820160.1"/>
    <property type="molecule type" value="Genomic_DNA"/>
</dbReference>
<evidence type="ECO:0000256" key="2">
    <source>
        <dbReference type="ARBA" id="ARBA00023002"/>
    </source>
</evidence>
<keyword evidence="2" id="KW-0560">Oxidoreductase</keyword>
<dbReference type="Pfam" id="PF07992">
    <property type="entry name" value="Pyr_redox_2"/>
    <property type="match status" value="1"/>
</dbReference>
<comment type="caution">
    <text evidence="4">The sequence shown here is derived from an EMBL/GenBank/DDBJ whole genome shotgun (WGS) entry which is preliminary data.</text>
</comment>
<reference evidence="4 5" key="1">
    <citation type="submission" date="2022-04" db="EMBL/GenBank/DDBJ databases">
        <title>Positive selection, recombination, and allopatry shape intraspecific diversity of widespread and dominant cyanobacteria.</title>
        <authorList>
            <person name="Wei J."/>
            <person name="Shu W."/>
            <person name="Hu C."/>
        </authorList>
    </citation>
    <scope>NUCLEOTIDE SEQUENCE [LARGE SCALE GENOMIC DNA]</scope>
    <source>
        <strain evidence="4 5">GB2-A4</strain>
    </source>
</reference>
<dbReference type="InterPro" id="IPR036188">
    <property type="entry name" value="FAD/NAD-bd_sf"/>
</dbReference>
<dbReference type="Proteomes" id="UP001464891">
    <property type="component" value="Unassembled WGS sequence"/>
</dbReference>
<evidence type="ECO:0000259" key="3">
    <source>
        <dbReference type="Pfam" id="PF07992"/>
    </source>
</evidence>
<dbReference type="InterPro" id="IPR050097">
    <property type="entry name" value="Ferredoxin-NADP_redctase_2"/>
</dbReference>
<dbReference type="PRINTS" id="PR00469">
    <property type="entry name" value="PNDRDTASEII"/>
</dbReference>
<protein>
    <submittedName>
        <fullName evidence="4">NAD(P)/FAD-dependent oxidoreductase</fullName>
    </submittedName>
</protein>
<dbReference type="PANTHER" id="PTHR48105">
    <property type="entry name" value="THIOREDOXIN REDUCTASE 1-RELATED-RELATED"/>
    <property type="match status" value="1"/>
</dbReference>
<gene>
    <name evidence="4" type="ORF">NC998_23940</name>
</gene>
<sequence>MNVNSQTDVFDVIIVGGGSAGLTAALMLGRACKRVLVCDAGKPRNQVAHAAHGFFSRDGISPTELLQIGREQLRAYDGVEIQVGEVVDAQKLSDRFQVTLSDGSQFVGRKLLLATGMKDSLPTIDGFTELWGSSIFHCPYCHGWEVRDQPLAIYGKGEVGLEMTFMLTSWSRDLVLCSDGPAELTHEQRQQLSDWGVQLREEKIARLEYQDDKLKGIVFTNNDVLPRSGILLRPPSYQHSPLAAKLGCKFGSNDIIQVDESKQTSIPGLYAVGDVSSPYSQIAVAVASGTLAAVSINRTLTEENLAQLR</sequence>
<evidence type="ECO:0000313" key="4">
    <source>
        <dbReference type="EMBL" id="MEP0820160.1"/>
    </source>
</evidence>
<dbReference type="RefSeq" id="WP_190442167.1">
    <property type="nucleotide sequence ID" value="NZ_JAMPKM010000021.1"/>
</dbReference>
<evidence type="ECO:0000256" key="1">
    <source>
        <dbReference type="ARBA" id="ARBA00022630"/>
    </source>
</evidence>
<keyword evidence="5" id="KW-1185">Reference proteome</keyword>
<keyword evidence="1" id="KW-0285">Flavoprotein</keyword>